<dbReference type="GO" id="GO:0035999">
    <property type="term" value="P:tetrahydrofolate interconversion"/>
    <property type="evidence" value="ECO:0007669"/>
    <property type="project" value="UniProtKB-UniRule"/>
</dbReference>
<dbReference type="InterPro" id="IPR020867">
    <property type="entry name" value="THF_DH/CycHdrlase_CS"/>
</dbReference>
<comment type="pathway">
    <text evidence="1 12">One-carbon metabolism; tetrahydrofolate interconversion.</text>
</comment>
<dbReference type="FunFam" id="3.40.50.720:FF:000006">
    <property type="entry name" value="Bifunctional protein FolD"/>
    <property type="match status" value="1"/>
</dbReference>
<dbReference type="GO" id="GO:0006164">
    <property type="term" value="P:purine nucleotide biosynthetic process"/>
    <property type="evidence" value="ECO:0007669"/>
    <property type="project" value="UniProtKB-KW"/>
</dbReference>
<keyword evidence="9 12" id="KW-0368">Histidine biosynthesis</keyword>
<keyword evidence="8 12" id="KW-0560">Oxidoreductase</keyword>
<dbReference type="UniPathway" id="UPA00193"/>
<keyword evidence="11 12" id="KW-0511">Multifunctional enzyme</keyword>
<accession>A0A1F4T6U4</accession>
<dbReference type="PRINTS" id="PR00085">
    <property type="entry name" value="THFDHDRGNASE"/>
</dbReference>
<evidence type="ECO:0000256" key="5">
    <source>
        <dbReference type="ARBA" id="ARBA00022755"/>
    </source>
</evidence>
<evidence type="ECO:0000256" key="3">
    <source>
        <dbReference type="ARBA" id="ARBA00022563"/>
    </source>
</evidence>
<evidence type="ECO:0000256" key="11">
    <source>
        <dbReference type="ARBA" id="ARBA00023268"/>
    </source>
</evidence>
<sequence length="284" mass="30228">MAEIINGKAVALKIKGEVAERTKALINEKRVSPKLVVVLVGDDPASKTYVRNKELGCAEVGILSKTVRLPSNTTEKELIEQIRALNNARDVHGILLQLPLPKGVNEVKVLNEILPEKDVDGLHPVNMGKLIKGEADGFTPCTPQGIIELILSTGQEISGKEAVVIGRSNIVGKPIALLLLQHNATVTVCHSKTKGLETVSRRGEILVAAIGRAEAIKGEMVKEGAIVIDVGINRVNGKLKGDVEYDSAAERASYITPVPGGVGPMTIAMLLRNTIKAAELLASK</sequence>
<evidence type="ECO:0000259" key="13">
    <source>
        <dbReference type="Pfam" id="PF00763"/>
    </source>
</evidence>
<keyword evidence="6 12" id="KW-0378">Hydrolase</keyword>
<comment type="caution">
    <text evidence="12">Lacks conserved residue(s) required for the propagation of feature annotation.</text>
</comment>
<evidence type="ECO:0000259" key="14">
    <source>
        <dbReference type="Pfam" id="PF02882"/>
    </source>
</evidence>
<feature type="binding site" evidence="12">
    <location>
        <position position="232"/>
    </location>
    <ligand>
        <name>NADP(+)</name>
        <dbReference type="ChEBI" id="CHEBI:58349"/>
    </ligand>
</feature>
<evidence type="ECO:0000256" key="12">
    <source>
        <dbReference type="HAMAP-Rule" id="MF_01576"/>
    </source>
</evidence>
<dbReference type="PANTHER" id="PTHR48099:SF5">
    <property type="entry name" value="C-1-TETRAHYDROFOLATE SYNTHASE, CYTOPLASMIC"/>
    <property type="match status" value="1"/>
</dbReference>
<dbReference type="Gene3D" id="3.40.50.720">
    <property type="entry name" value="NAD(P)-binding Rossmann-like Domain"/>
    <property type="match status" value="1"/>
</dbReference>
<dbReference type="InterPro" id="IPR000672">
    <property type="entry name" value="THF_DH/CycHdrlase"/>
</dbReference>
<keyword evidence="3 12" id="KW-0554">One-carbon metabolism</keyword>
<dbReference type="SUPFAM" id="SSF53223">
    <property type="entry name" value="Aminoacid dehydrogenase-like, N-terminal domain"/>
    <property type="match status" value="1"/>
</dbReference>
<name>A0A1F4T6U4_UNCSA</name>
<dbReference type="InterPro" id="IPR046346">
    <property type="entry name" value="Aminoacid_DH-like_N_sf"/>
</dbReference>
<dbReference type="Pfam" id="PF00763">
    <property type="entry name" value="THF_DHG_CYH"/>
    <property type="match status" value="1"/>
</dbReference>
<evidence type="ECO:0000256" key="6">
    <source>
        <dbReference type="ARBA" id="ARBA00022801"/>
    </source>
</evidence>
<dbReference type="GO" id="GO:0000105">
    <property type="term" value="P:L-histidine biosynthetic process"/>
    <property type="evidence" value="ECO:0007669"/>
    <property type="project" value="UniProtKB-KW"/>
</dbReference>
<protein>
    <recommendedName>
        <fullName evidence="12">Bifunctional protein FolD</fullName>
    </recommendedName>
    <domain>
        <recommendedName>
            <fullName evidence="12">Methylenetetrahydrofolate dehydrogenase</fullName>
            <ecNumber evidence="12">1.5.1.5</ecNumber>
        </recommendedName>
    </domain>
    <domain>
        <recommendedName>
            <fullName evidence="12">Methenyltetrahydrofolate cyclohydrolase</fullName>
            <ecNumber evidence="12">3.5.4.9</ecNumber>
        </recommendedName>
    </domain>
</protein>
<dbReference type="AlphaFoldDB" id="A0A1F4T6U4"/>
<evidence type="ECO:0000256" key="7">
    <source>
        <dbReference type="ARBA" id="ARBA00022857"/>
    </source>
</evidence>
<gene>
    <name evidence="12" type="primary">folD</name>
    <name evidence="15" type="ORF">A3K49_05630</name>
</gene>
<dbReference type="Gene3D" id="3.40.50.10860">
    <property type="entry name" value="Leucine Dehydrogenase, chain A, domain 1"/>
    <property type="match status" value="1"/>
</dbReference>
<feature type="binding site" evidence="12">
    <location>
        <begin position="166"/>
        <end position="168"/>
    </location>
    <ligand>
        <name>NADP(+)</name>
        <dbReference type="ChEBI" id="CHEBI:58349"/>
    </ligand>
</feature>
<keyword evidence="5 12" id="KW-0658">Purine biosynthesis</keyword>
<dbReference type="GO" id="GO:0009086">
    <property type="term" value="P:methionine biosynthetic process"/>
    <property type="evidence" value="ECO:0007669"/>
    <property type="project" value="UniProtKB-KW"/>
</dbReference>
<dbReference type="GO" id="GO:0004477">
    <property type="term" value="F:methenyltetrahydrofolate cyclohydrolase activity"/>
    <property type="evidence" value="ECO:0007669"/>
    <property type="project" value="UniProtKB-UniRule"/>
</dbReference>
<keyword evidence="10 12" id="KW-0486">Methionine biosynthesis</keyword>
<feature type="domain" description="Tetrahydrofolate dehydrogenase/cyclohydrolase NAD(P)-binding" evidence="14">
    <location>
        <begin position="140"/>
        <end position="279"/>
    </location>
</feature>
<dbReference type="SUPFAM" id="SSF51735">
    <property type="entry name" value="NAD(P)-binding Rossmann-fold domains"/>
    <property type="match status" value="1"/>
</dbReference>
<dbReference type="FunFam" id="3.40.50.10860:FF:000005">
    <property type="entry name" value="C-1-tetrahydrofolate synthase, cytoplasmic, putative"/>
    <property type="match status" value="1"/>
</dbReference>
<evidence type="ECO:0000256" key="8">
    <source>
        <dbReference type="ARBA" id="ARBA00023002"/>
    </source>
</evidence>
<evidence type="ECO:0000313" key="16">
    <source>
        <dbReference type="Proteomes" id="UP000178602"/>
    </source>
</evidence>
<dbReference type="InterPro" id="IPR036291">
    <property type="entry name" value="NAD(P)-bd_dom_sf"/>
</dbReference>
<evidence type="ECO:0000256" key="1">
    <source>
        <dbReference type="ARBA" id="ARBA00004777"/>
    </source>
</evidence>
<comment type="catalytic activity">
    <reaction evidence="12">
        <text>(6R)-5,10-methenyltetrahydrofolate + H2O = (6R)-10-formyltetrahydrofolate + H(+)</text>
        <dbReference type="Rhea" id="RHEA:23700"/>
        <dbReference type="ChEBI" id="CHEBI:15377"/>
        <dbReference type="ChEBI" id="CHEBI:15378"/>
        <dbReference type="ChEBI" id="CHEBI:57455"/>
        <dbReference type="ChEBI" id="CHEBI:195366"/>
        <dbReference type="EC" id="3.5.4.9"/>
    </reaction>
</comment>
<dbReference type="InterPro" id="IPR020631">
    <property type="entry name" value="THF_DH/CycHdrlase_NAD-bd_dom"/>
</dbReference>
<comment type="similarity">
    <text evidence="12">Belongs to the tetrahydrofolate dehydrogenase/cyclohydrolase family.</text>
</comment>
<dbReference type="EC" id="1.5.1.5" evidence="12"/>
<evidence type="ECO:0000256" key="4">
    <source>
        <dbReference type="ARBA" id="ARBA00022605"/>
    </source>
</evidence>
<dbReference type="InterPro" id="IPR020630">
    <property type="entry name" value="THF_DH/CycHdrlase_cat_dom"/>
</dbReference>
<organism evidence="15 16">
    <name type="scientific">candidate division WOR-1 bacterium RIFOXYC12_FULL_54_18</name>
    <dbReference type="NCBI Taxonomy" id="1802584"/>
    <lineage>
        <taxon>Bacteria</taxon>
        <taxon>Bacillati</taxon>
        <taxon>Saganbacteria</taxon>
    </lineage>
</organism>
<proteinExistence type="inferred from homology"/>
<evidence type="ECO:0000313" key="15">
    <source>
        <dbReference type="EMBL" id="OGC28434.1"/>
    </source>
</evidence>
<dbReference type="CDD" id="cd01080">
    <property type="entry name" value="NAD_bind_m-THF_DH_Cyclohyd"/>
    <property type="match status" value="1"/>
</dbReference>
<dbReference type="GO" id="GO:0004488">
    <property type="term" value="F:methylenetetrahydrofolate dehydrogenase (NADP+) activity"/>
    <property type="evidence" value="ECO:0007669"/>
    <property type="project" value="UniProtKB-UniRule"/>
</dbReference>
<comment type="function">
    <text evidence="12">Catalyzes the oxidation of 5,10-methylenetetrahydrofolate to 5,10-methenyltetrahydrofolate and then the hydrolysis of 5,10-methenyltetrahydrofolate to 10-formyltetrahydrofolate.</text>
</comment>
<dbReference type="PROSITE" id="PS00767">
    <property type="entry name" value="THF_DHG_CYH_2"/>
    <property type="match status" value="1"/>
</dbReference>
<evidence type="ECO:0000256" key="9">
    <source>
        <dbReference type="ARBA" id="ARBA00023102"/>
    </source>
</evidence>
<dbReference type="HAMAP" id="MF_01576">
    <property type="entry name" value="THF_DHG_CYH"/>
    <property type="match status" value="1"/>
</dbReference>
<comment type="caution">
    <text evidence="15">The sequence shown here is derived from an EMBL/GenBank/DDBJ whole genome shotgun (WGS) entry which is preliminary data.</text>
</comment>
<dbReference type="EMBL" id="MEUG01000001">
    <property type="protein sequence ID" value="OGC28434.1"/>
    <property type="molecule type" value="Genomic_DNA"/>
</dbReference>
<dbReference type="Pfam" id="PF02882">
    <property type="entry name" value="THF_DHG_CYH_C"/>
    <property type="match status" value="1"/>
</dbReference>
<reference evidence="15 16" key="1">
    <citation type="journal article" date="2016" name="Nat. Commun.">
        <title>Thousands of microbial genomes shed light on interconnected biogeochemical processes in an aquifer system.</title>
        <authorList>
            <person name="Anantharaman K."/>
            <person name="Brown C.T."/>
            <person name="Hug L.A."/>
            <person name="Sharon I."/>
            <person name="Castelle C.J."/>
            <person name="Probst A.J."/>
            <person name="Thomas B.C."/>
            <person name="Singh A."/>
            <person name="Wilkins M.J."/>
            <person name="Karaoz U."/>
            <person name="Brodie E.L."/>
            <person name="Williams K.H."/>
            <person name="Hubbard S.S."/>
            <person name="Banfield J.F."/>
        </authorList>
    </citation>
    <scope>NUCLEOTIDE SEQUENCE [LARGE SCALE GENOMIC DNA]</scope>
</reference>
<dbReference type="NCBIfam" id="NF008058">
    <property type="entry name" value="PRK10792.1"/>
    <property type="match status" value="1"/>
</dbReference>
<evidence type="ECO:0000256" key="2">
    <source>
        <dbReference type="ARBA" id="ARBA00011738"/>
    </source>
</evidence>
<comment type="subunit">
    <text evidence="2 12">Homodimer.</text>
</comment>
<dbReference type="GO" id="GO:0005829">
    <property type="term" value="C:cytosol"/>
    <property type="evidence" value="ECO:0007669"/>
    <property type="project" value="TreeGrafter"/>
</dbReference>
<dbReference type="PANTHER" id="PTHR48099">
    <property type="entry name" value="C-1-TETRAHYDROFOLATE SYNTHASE, CYTOPLASMIC-RELATED"/>
    <property type="match status" value="1"/>
</dbReference>
<comment type="catalytic activity">
    <reaction evidence="12">
        <text>(6R)-5,10-methylene-5,6,7,8-tetrahydrofolate + NADP(+) = (6R)-5,10-methenyltetrahydrofolate + NADPH</text>
        <dbReference type="Rhea" id="RHEA:22812"/>
        <dbReference type="ChEBI" id="CHEBI:15636"/>
        <dbReference type="ChEBI" id="CHEBI:57455"/>
        <dbReference type="ChEBI" id="CHEBI:57783"/>
        <dbReference type="ChEBI" id="CHEBI:58349"/>
        <dbReference type="EC" id="1.5.1.5"/>
    </reaction>
</comment>
<dbReference type="Proteomes" id="UP000178602">
    <property type="component" value="Unassembled WGS sequence"/>
</dbReference>
<feature type="domain" description="Tetrahydrofolate dehydrogenase/cyclohydrolase catalytic" evidence="13">
    <location>
        <begin position="5"/>
        <end position="120"/>
    </location>
</feature>
<keyword evidence="7 12" id="KW-0521">NADP</keyword>
<dbReference type="EC" id="3.5.4.9" evidence="12"/>
<evidence type="ECO:0000256" key="10">
    <source>
        <dbReference type="ARBA" id="ARBA00023167"/>
    </source>
</evidence>
<dbReference type="NCBIfam" id="NF010783">
    <property type="entry name" value="PRK14186.1"/>
    <property type="match status" value="1"/>
</dbReference>
<keyword evidence="4 12" id="KW-0028">Amino-acid biosynthesis</keyword>